<keyword evidence="12" id="KW-0406">Ion transport</keyword>
<evidence type="ECO:0000313" key="16">
    <source>
        <dbReference type="Proteomes" id="UP000070284"/>
    </source>
</evidence>
<dbReference type="PATRIC" id="fig|1698264.3.peg.354"/>
<dbReference type="Gene3D" id="3.40.50.1000">
    <property type="entry name" value="HAD superfamily/HAD-like"/>
    <property type="match status" value="1"/>
</dbReference>
<reference evidence="15 16" key="1">
    <citation type="journal article" date="2016" name="Sci. Rep.">
        <title>Metabolic traits of an uncultured archaeal lineage -MSBL1- from brine pools of the Red Sea.</title>
        <authorList>
            <person name="Mwirichia R."/>
            <person name="Alam I."/>
            <person name="Rashid M."/>
            <person name="Vinu M."/>
            <person name="Ba-Alawi W."/>
            <person name="Anthony Kamau A."/>
            <person name="Kamanda Ngugi D."/>
            <person name="Goker M."/>
            <person name="Klenk H.P."/>
            <person name="Bajic V."/>
            <person name="Stingl U."/>
        </authorList>
    </citation>
    <scope>NUCLEOTIDE SEQUENCE [LARGE SCALE GENOMIC DNA]</scope>
    <source>
        <strain evidence="15">SCGC-AAA259E19</strain>
    </source>
</reference>
<dbReference type="EMBL" id="LHXO01000119">
    <property type="protein sequence ID" value="KXA93148.1"/>
    <property type="molecule type" value="Genomic_DNA"/>
</dbReference>
<protein>
    <recommendedName>
        <fullName evidence="2">P-type Cu(+) transporter</fullName>
        <ecNumber evidence="2">7.2.2.8</ecNumber>
    </recommendedName>
</protein>
<comment type="subcellular location">
    <subcellularLocation>
        <location evidence="1">Endomembrane system</location>
        <topology evidence="1">Multi-pass membrane protein</topology>
    </subcellularLocation>
</comment>
<keyword evidence="16" id="KW-1185">Reference proteome</keyword>
<keyword evidence="9" id="KW-1278">Translocase</keyword>
<dbReference type="NCBIfam" id="TIGR01494">
    <property type="entry name" value="ATPase_P-type"/>
    <property type="match status" value="1"/>
</dbReference>
<evidence type="ECO:0000313" key="15">
    <source>
        <dbReference type="EMBL" id="KXA93148.1"/>
    </source>
</evidence>
<keyword evidence="6" id="KW-0547">Nucleotide-binding</keyword>
<dbReference type="EC" id="7.2.2.8" evidence="2"/>
<dbReference type="GO" id="GO:0055070">
    <property type="term" value="P:copper ion homeostasis"/>
    <property type="evidence" value="ECO:0007669"/>
    <property type="project" value="TreeGrafter"/>
</dbReference>
<dbReference type="GO" id="GO:0043682">
    <property type="term" value="F:P-type divalent copper transporter activity"/>
    <property type="evidence" value="ECO:0007669"/>
    <property type="project" value="TreeGrafter"/>
</dbReference>
<dbReference type="Proteomes" id="UP000070284">
    <property type="component" value="Unassembled WGS sequence"/>
</dbReference>
<evidence type="ECO:0000256" key="11">
    <source>
        <dbReference type="ARBA" id="ARBA00023008"/>
    </source>
</evidence>
<keyword evidence="3" id="KW-0813">Transport</keyword>
<feature type="non-terminal residue" evidence="15">
    <location>
        <position position="1"/>
    </location>
</feature>
<dbReference type="GO" id="GO:0140581">
    <property type="term" value="F:P-type monovalent copper transporter activity"/>
    <property type="evidence" value="ECO:0007669"/>
    <property type="project" value="UniProtKB-EC"/>
</dbReference>
<keyword evidence="11" id="KW-0186">Copper</keyword>
<comment type="caution">
    <text evidence="15">The sequence shown here is derived from an EMBL/GenBank/DDBJ whole genome shotgun (WGS) entry which is preliminary data.</text>
</comment>
<dbReference type="InterPro" id="IPR001757">
    <property type="entry name" value="P_typ_ATPase"/>
</dbReference>
<evidence type="ECO:0000256" key="6">
    <source>
        <dbReference type="ARBA" id="ARBA00022741"/>
    </source>
</evidence>
<sequence length="209" mass="22105">WENEGKTAILVAKDGKLAGAVAVADTLKEDTIQAVEKLKEMGLETAMITGDNPRTANAIAEKTGITRVLAEVLPDEKADEIRSLQKEGKRVAMVGDGINDAPALTQADVGIAIGTGTDIAIESGEVVLVRGELSGVVSAVELSRKTFGKIKQNLWWAFGYNTVMIPLAVLGIMHPLFAEGAMAMSSVTVVTNANRLKGVDVSPEKYLKS</sequence>
<dbReference type="Gene3D" id="3.40.1110.10">
    <property type="entry name" value="Calcium-transporting ATPase, cytoplasmic domain N"/>
    <property type="match status" value="1"/>
</dbReference>
<proteinExistence type="predicted"/>
<evidence type="ECO:0000256" key="3">
    <source>
        <dbReference type="ARBA" id="ARBA00022448"/>
    </source>
</evidence>
<keyword evidence="13 14" id="KW-0472">Membrane</keyword>
<keyword evidence="8" id="KW-0067">ATP-binding</keyword>
<dbReference type="SUPFAM" id="SSF56784">
    <property type="entry name" value="HAD-like"/>
    <property type="match status" value="1"/>
</dbReference>
<evidence type="ECO:0000256" key="12">
    <source>
        <dbReference type="ARBA" id="ARBA00023065"/>
    </source>
</evidence>
<dbReference type="AlphaFoldDB" id="A0A133UFY5"/>
<evidence type="ECO:0000256" key="8">
    <source>
        <dbReference type="ARBA" id="ARBA00022840"/>
    </source>
</evidence>
<evidence type="ECO:0000256" key="14">
    <source>
        <dbReference type="SAM" id="Phobius"/>
    </source>
</evidence>
<dbReference type="GO" id="GO:0016887">
    <property type="term" value="F:ATP hydrolysis activity"/>
    <property type="evidence" value="ECO:0007669"/>
    <property type="project" value="InterPro"/>
</dbReference>
<feature type="transmembrane region" description="Helical" evidence="14">
    <location>
        <begin position="154"/>
        <end position="177"/>
    </location>
</feature>
<dbReference type="Pfam" id="PF00702">
    <property type="entry name" value="Hydrolase"/>
    <property type="match status" value="1"/>
</dbReference>
<dbReference type="FunFam" id="3.40.50.1000:FF:000144">
    <property type="entry name" value="copper-transporting ATPase 1 isoform X2"/>
    <property type="match status" value="1"/>
</dbReference>
<keyword evidence="4 14" id="KW-0812">Transmembrane</keyword>
<dbReference type="InterPro" id="IPR023299">
    <property type="entry name" value="ATPase_P-typ_cyto_dom_N"/>
</dbReference>
<keyword evidence="10 14" id="KW-1133">Transmembrane helix</keyword>
<dbReference type="GO" id="GO:0005524">
    <property type="term" value="F:ATP binding"/>
    <property type="evidence" value="ECO:0007669"/>
    <property type="project" value="UniProtKB-KW"/>
</dbReference>
<evidence type="ECO:0000256" key="7">
    <source>
        <dbReference type="ARBA" id="ARBA00022796"/>
    </source>
</evidence>
<dbReference type="PRINTS" id="PR00119">
    <property type="entry name" value="CATATPASE"/>
</dbReference>
<organism evidence="15 16">
    <name type="scientific">candidate division MSBL1 archaeon SCGC-AAA259E19</name>
    <dbReference type="NCBI Taxonomy" id="1698264"/>
    <lineage>
        <taxon>Archaea</taxon>
        <taxon>Methanobacteriati</taxon>
        <taxon>Methanobacteriota</taxon>
        <taxon>candidate division MSBL1</taxon>
    </lineage>
</organism>
<evidence type="ECO:0000256" key="1">
    <source>
        <dbReference type="ARBA" id="ARBA00004127"/>
    </source>
</evidence>
<evidence type="ECO:0000256" key="9">
    <source>
        <dbReference type="ARBA" id="ARBA00022967"/>
    </source>
</evidence>
<keyword evidence="7" id="KW-0187">Copper transport</keyword>
<evidence type="ECO:0000256" key="5">
    <source>
        <dbReference type="ARBA" id="ARBA00022723"/>
    </source>
</evidence>
<gene>
    <name evidence="15" type="ORF">AKJ65_06570</name>
</gene>
<evidence type="ECO:0000256" key="10">
    <source>
        <dbReference type="ARBA" id="ARBA00022989"/>
    </source>
</evidence>
<evidence type="ECO:0000256" key="2">
    <source>
        <dbReference type="ARBA" id="ARBA00012517"/>
    </source>
</evidence>
<name>A0A133UFY5_9EURY</name>
<dbReference type="GO" id="GO:0005507">
    <property type="term" value="F:copper ion binding"/>
    <property type="evidence" value="ECO:0007669"/>
    <property type="project" value="TreeGrafter"/>
</dbReference>
<dbReference type="InterPro" id="IPR036412">
    <property type="entry name" value="HAD-like_sf"/>
</dbReference>
<dbReference type="GO" id="GO:0016020">
    <property type="term" value="C:membrane"/>
    <property type="evidence" value="ECO:0007669"/>
    <property type="project" value="InterPro"/>
</dbReference>
<keyword evidence="5" id="KW-0479">Metal-binding</keyword>
<dbReference type="GO" id="GO:0012505">
    <property type="term" value="C:endomembrane system"/>
    <property type="evidence" value="ECO:0007669"/>
    <property type="project" value="UniProtKB-SubCell"/>
</dbReference>
<evidence type="ECO:0000256" key="4">
    <source>
        <dbReference type="ARBA" id="ARBA00022692"/>
    </source>
</evidence>
<evidence type="ECO:0000256" key="13">
    <source>
        <dbReference type="ARBA" id="ARBA00023136"/>
    </source>
</evidence>
<accession>A0A133UFY5</accession>
<dbReference type="PANTHER" id="PTHR43520:SF8">
    <property type="entry name" value="P-TYPE CU(+) TRANSPORTER"/>
    <property type="match status" value="1"/>
</dbReference>
<dbReference type="InterPro" id="IPR023214">
    <property type="entry name" value="HAD_sf"/>
</dbReference>
<dbReference type="PANTHER" id="PTHR43520">
    <property type="entry name" value="ATP7, ISOFORM B"/>
    <property type="match status" value="1"/>
</dbReference>